<organism evidence="2 3">
    <name type="scientific">Chenopodium quinoa</name>
    <name type="common">Quinoa</name>
    <dbReference type="NCBI Taxonomy" id="63459"/>
    <lineage>
        <taxon>Eukaryota</taxon>
        <taxon>Viridiplantae</taxon>
        <taxon>Streptophyta</taxon>
        <taxon>Embryophyta</taxon>
        <taxon>Tracheophyta</taxon>
        <taxon>Spermatophyta</taxon>
        <taxon>Magnoliopsida</taxon>
        <taxon>eudicotyledons</taxon>
        <taxon>Gunneridae</taxon>
        <taxon>Pentapetalae</taxon>
        <taxon>Caryophyllales</taxon>
        <taxon>Chenopodiaceae</taxon>
        <taxon>Chenopodioideae</taxon>
        <taxon>Atripliceae</taxon>
        <taxon>Chenopodium</taxon>
    </lineage>
</organism>
<feature type="region of interest" description="Disordered" evidence="1">
    <location>
        <begin position="35"/>
        <end position="117"/>
    </location>
</feature>
<dbReference type="Proteomes" id="UP000596660">
    <property type="component" value="Unplaced"/>
</dbReference>
<dbReference type="EnsemblPlants" id="AUR62044772-RA">
    <property type="protein sequence ID" value="AUR62044772-RA:cds"/>
    <property type="gene ID" value="AUR62044772"/>
</dbReference>
<accession>A0A803NF66</accession>
<dbReference type="AlphaFoldDB" id="A0A803NF66"/>
<evidence type="ECO:0000313" key="3">
    <source>
        <dbReference type="Proteomes" id="UP000596660"/>
    </source>
</evidence>
<keyword evidence="3" id="KW-1185">Reference proteome</keyword>
<feature type="compositionally biased region" description="Polar residues" evidence="1">
    <location>
        <begin position="39"/>
        <end position="64"/>
    </location>
</feature>
<evidence type="ECO:0000256" key="1">
    <source>
        <dbReference type="SAM" id="MobiDB-lite"/>
    </source>
</evidence>
<name>A0A803NF66_CHEQI</name>
<reference evidence="2" key="1">
    <citation type="journal article" date="2017" name="Nature">
        <title>The genome of Chenopodium quinoa.</title>
        <authorList>
            <person name="Jarvis D.E."/>
            <person name="Ho Y.S."/>
            <person name="Lightfoot D.J."/>
            <person name="Schmoeckel S.M."/>
            <person name="Li B."/>
            <person name="Borm T.J.A."/>
            <person name="Ohyanagi H."/>
            <person name="Mineta K."/>
            <person name="Michell C.T."/>
            <person name="Saber N."/>
            <person name="Kharbatia N.M."/>
            <person name="Rupper R.R."/>
            <person name="Sharp A.R."/>
            <person name="Dally N."/>
            <person name="Boughton B.A."/>
            <person name="Woo Y.H."/>
            <person name="Gao G."/>
            <person name="Schijlen E.G.W.M."/>
            <person name="Guo X."/>
            <person name="Momin A.A."/>
            <person name="Negrao S."/>
            <person name="Al-Babili S."/>
            <person name="Gehring C."/>
            <person name="Roessner U."/>
            <person name="Jung C."/>
            <person name="Murphy K."/>
            <person name="Arold S.T."/>
            <person name="Gojobori T."/>
            <person name="van der Linden C.G."/>
            <person name="van Loo E.N."/>
            <person name="Jellen E.N."/>
            <person name="Maughan P.J."/>
            <person name="Tester M."/>
        </authorList>
    </citation>
    <scope>NUCLEOTIDE SEQUENCE [LARGE SCALE GENOMIC DNA]</scope>
    <source>
        <strain evidence="2">cv. PI 614886</strain>
    </source>
</reference>
<sequence length="117" mass="12889">MPERWISSKNQEPLPSFESCRSRLKLAERTIKNRLAKENGSTSRALTALVSSTGSQQHLESSVNSSRSTTKPNKPKKSNSKASGKGRSFGSNQQQSGPSNGMPWQPQQGPFSWPSWN</sequence>
<reference evidence="2" key="2">
    <citation type="submission" date="2021-03" db="UniProtKB">
        <authorList>
            <consortium name="EnsemblPlants"/>
        </authorList>
    </citation>
    <scope>IDENTIFICATION</scope>
</reference>
<protein>
    <submittedName>
        <fullName evidence="2">Uncharacterized protein</fullName>
    </submittedName>
</protein>
<proteinExistence type="predicted"/>
<feature type="compositionally biased region" description="Polar residues" evidence="1">
    <location>
        <begin position="105"/>
        <end position="117"/>
    </location>
</feature>
<feature type="compositionally biased region" description="Polar residues" evidence="1">
    <location>
        <begin position="89"/>
        <end position="99"/>
    </location>
</feature>
<evidence type="ECO:0000313" key="2">
    <source>
        <dbReference type="EnsemblPlants" id="AUR62044772-RA:cds"/>
    </source>
</evidence>
<dbReference type="Gramene" id="AUR62044772-RA">
    <property type="protein sequence ID" value="AUR62044772-RA:cds"/>
    <property type="gene ID" value="AUR62044772"/>
</dbReference>